<accession>A0A2R4P1U1</accession>
<protein>
    <submittedName>
        <fullName evidence="1">Uncharacterized protein</fullName>
    </submittedName>
</protein>
<dbReference type="AlphaFoldDB" id="A0A2R4P1U1"/>
<sequence length="39" mass="4445">MVAKFLQNLTSNFSNFISKNLQKQSNLITIFSEKPTQIA</sequence>
<organism evidence="1 2">
    <name type="scientific">Campylobacter concisus</name>
    <dbReference type="NCBI Taxonomy" id="199"/>
    <lineage>
        <taxon>Bacteria</taxon>
        <taxon>Pseudomonadati</taxon>
        <taxon>Campylobacterota</taxon>
        <taxon>Epsilonproteobacteria</taxon>
        <taxon>Campylobacterales</taxon>
        <taxon>Campylobacteraceae</taxon>
        <taxon>Campylobacter</taxon>
    </lineage>
</organism>
<evidence type="ECO:0000313" key="2">
    <source>
        <dbReference type="Proteomes" id="UP000241854"/>
    </source>
</evidence>
<proteinExistence type="predicted"/>
<name>A0A2R4P1U1_9BACT</name>
<dbReference type="Proteomes" id="UP000241854">
    <property type="component" value="Chromosome"/>
</dbReference>
<gene>
    <name evidence="1" type="ORF">CCS77_1595</name>
</gene>
<evidence type="ECO:0000313" key="1">
    <source>
        <dbReference type="EMBL" id="AVX44656.1"/>
    </source>
</evidence>
<dbReference type="EMBL" id="CP021642">
    <property type="protein sequence ID" value="AVX44656.1"/>
    <property type="molecule type" value="Genomic_DNA"/>
</dbReference>
<reference evidence="1 2" key="1">
    <citation type="journal article" date="2018" name="Emerg. Microbes Infect.">
        <title>Genomic analysis of oral Campylobacter concisus strains identified a potential bacterial molecular marker associated with active Crohn's disease.</title>
        <authorList>
            <person name="Liu F."/>
            <person name="Ma R."/>
            <person name="Tay C.Y.A."/>
            <person name="Octavia S."/>
            <person name="Lan R."/>
            <person name="Chung H.K.L."/>
            <person name="Riordan S.M."/>
            <person name="Grimm M.C."/>
            <person name="Leong R.W."/>
            <person name="Tanaka M.M."/>
            <person name="Connor S."/>
            <person name="Zhang L."/>
        </authorList>
    </citation>
    <scope>NUCLEOTIDE SEQUENCE [LARGE SCALE GENOMIC DNA]</scope>
    <source>
        <strain evidence="1 2">P2CDO4</strain>
    </source>
</reference>